<evidence type="ECO:0000313" key="2">
    <source>
        <dbReference type="EMBL" id="OCT83571.1"/>
    </source>
</evidence>
<proteinExistence type="predicted"/>
<feature type="region of interest" description="Disordered" evidence="1">
    <location>
        <begin position="93"/>
        <end position="117"/>
    </location>
</feature>
<dbReference type="OrthoDB" id="8929197at2759"/>
<dbReference type="PANTHER" id="PTHR47306:SF2">
    <property type="entry name" value="CORE-BINDING (CB) DOMAIN-CONTAINING PROTEIN"/>
    <property type="match status" value="1"/>
</dbReference>
<feature type="compositionally biased region" description="Acidic residues" evidence="1">
    <location>
        <begin position="103"/>
        <end position="117"/>
    </location>
</feature>
<dbReference type="KEGG" id="xla:734527"/>
<protein>
    <submittedName>
        <fullName evidence="2">Uncharacterized protein</fullName>
    </submittedName>
</protein>
<dbReference type="AlphaFoldDB" id="A0A974D3C7"/>
<name>A0A974D3C7_XENLA</name>
<reference evidence="3" key="1">
    <citation type="journal article" date="2016" name="Nature">
        <title>Genome evolution in the allotetraploid frog Xenopus laevis.</title>
        <authorList>
            <person name="Session A.M."/>
            <person name="Uno Y."/>
            <person name="Kwon T."/>
            <person name="Chapman J.A."/>
            <person name="Toyoda A."/>
            <person name="Takahashi S."/>
            <person name="Fukui A."/>
            <person name="Hikosaka A."/>
            <person name="Suzuki A."/>
            <person name="Kondo M."/>
            <person name="van Heeringen S.J."/>
            <person name="Quigley I."/>
            <person name="Heinz S."/>
            <person name="Ogino H."/>
            <person name="Ochi H."/>
            <person name="Hellsten U."/>
            <person name="Lyons J.B."/>
            <person name="Simakov O."/>
            <person name="Putnam N."/>
            <person name="Stites J."/>
            <person name="Kuroki Y."/>
            <person name="Tanaka T."/>
            <person name="Michiue T."/>
            <person name="Watanabe M."/>
            <person name="Bogdanovic O."/>
            <person name="Lister R."/>
            <person name="Georgiou G."/>
            <person name="Paranjpe S.S."/>
            <person name="van Kruijsbergen I."/>
            <person name="Shu S."/>
            <person name="Carlson J."/>
            <person name="Kinoshita T."/>
            <person name="Ohta Y."/>
            <person name="Mawaribuchi S."/>
            <person name="Jenkins J."/>
            <person name="Grimwood J."/>
            <person name="Schmutz J."/>
            <person name="Mitros T."/>
            <person name="Mozaffari S.V."/>
            <person name="Suzuki Y."/>
            <person name="Haramoto Y."/>
            <person name="Yamamoto T.S."/>
            <person name="Takagi C."/>
            <person name="Heald R."/>
            <person name="Miller K."/>
            <person name="Haudenschild C."/>
            <person name="Kitzman J."/>
            <person name="Nakayama T."/>
            <person name="Izutsu Y."/>
            <person name="Robert J."/>
            <person name="Fortriede J."/>
            <person name="Burns K."/>
            <person name="Lotay V."/>
            <person name="Karimi K."/>
            <person name="Yasuoka Y."/>
            <person name="Dichmann D.S."/>
            <person name="Flajnik M.F."/>
            <person name="Houston D.W."/>
            <person name="Shendure J."/>
            <person name="DuPasquier L."/>
            <person name="Vize P.D."/>
            <person name="Zorn A.M."/>
            <person name="Ito M."/>
            <person name="Marcotte E.M."/>
            <person name="Wallingford J.B."/>
            <person name="Ito Y."/>
            <person name="Asashima M."/>
            <person name="Ueno N."/>
            <person name="Matsuda Y."/>
            <person name="Veenstra G.J."/>
            <person name="Fujiyama A."/>
            <person name="Harland R.M."/>
            <person name="Taira M."/>
            <person name="Rokhsar D.S."/>
        </authorList>
    </citation>
    <scope>NUCLEOTIDE SEQUENCE [LARGE SCALE GENOMIC DNA]</scope>
    <source>
        <strain evidence="3">J</strain>
    </source>
</reference>
<dbReference type="Proteomes" id="UP000694892">
    <property type="component" value="Chromosome 4L"/>
</dbReference>
<dbReference type="OMA" id="NSGHELE"/>
<organism evidence="2 3">
    <name type="scientific">Xenopus laevis</name>
    <name type="common">African clawed frog</name>
    <dbReference type="NCBI Taxonomy" id="8355"/>
    <lineage>
        <taxon>Eukaryota</taxon>
        <taxon>Metazoa</taxon>
        <taxon>Chordata</taxon>
        <taxon>Craniata</taxon>
        <taxon>Vertebrata</taxon>
        <taxon>Euteleostomi</taxon>
        <taxon>Amphibia</taxon>
        <taxon>Batrachia</taxon>
        <taxon>Anura</taxon>
        <taxon>Pipoidea</taxon>
        <taxon>Pipidae</taxon>
        <taxon>Xenopodinae</taxon>
        <taxon>Xenopus</taxon>
        <taxon>Xenopus</taxon>
    </lineage>
</organism>
<gene>
    <name evidence="2" type="ORF">XELAEV_18021713mg</name>
</gene>
<dbReference type="EMBL" id="CM004472">
    <property type="protein sequence ID" value="OCT83571.1"/>
    <property type="molecule type" value="Genomic_DNA"/>
</dbReference>
<evidence type="ECO:0000256" key="1">
    <source>
        <dbReference type="SAM" id="MobiDB-lite"/>
    </source>
</evidence>
<evidence type="ECO:0000313" key="3">
    <source>
        <dbReference type="Proteomes" id="UP000694892"/>
    </source>
</evidence>
<sequence length="613" mass="71268">MPSDAKRIQLACKYCFKMTERLSGHLRSSCKKGADNGEILLLVQEAKANMRSLVSNLAVVQYQQLKAAVDSDNALNSFVEFLESKGCLISDKPSGTHSTLVPAEEEQENPKEEEEETEIETLPSTSNVTTSVKKIMKAAGLYKKHSVKSTLLLGFKKYLRASFSKSHINYNVAIVSRYLHYMNPHVVSVSCLHNIERTMQFFNEFGTLTIARKTVLNYIRAIKTFVRYINSEDKFLEKDPSLRRSIETFLKRMNEALVDITKTATKKPPERKASTPEECQEVLNKTHPYFMEVIDQANSGHELEERDRIFVLHYLESLLVLQKLHRGFVMQNMTVDQWLERSHLEIQDGTKRMRVAVIKVKKNSDEPHNVVLQRVEEIWFDTFFTKIRPTFLKGESSYFFISSNGEKIINPTTDIRSFQNKFKVHVASWQDTRSIFEKFIIPSCDVKNQELLRKYLKSDLKIKNINISEFLQAAVMVSNLQKTWVQPSTSRDRQLPTTMDTVKDETFPRPDEKMMCYKYIENNFPVGLDRVGPTLKECKNVTDMHGHYCYDRWRRKQVKLRMDDVIGHFRHTKPNVYQIKRHIKSRGWTNRIPMAKEVLENWEAKSPLKKAGQ</sequence>
<accession>A0A974D3C7</accession>
<dbReference type="PANTHER" id="PTHR47306">
    <property type="entry name" value="SI:CH211-178J18.4-RELATED"/>
    <property type="match status" value="1"/>
</dbReference>